<feature type="region of interest" description="Disordered" evidence="1">
    <location>
        <begin position="170"/>
        <end position="283"/>
    </location>
</feature>
<gene>
    <name evidence="2" type="ORF">LAMI_0E02432G</name>
</gene>
<proteinExistence type="predicted"/>
<name>A0A1G4JJ57_9SACH</name>
<evidence type="ECO:0000256" key="1">
    <source>
        <dbReference type="SAM" id="MobiDB-lite"/>
    </source>
</evidence>
<organism evidence="2 3">
    <name type="scientific">Lachancea mirantina</name>
    <dbReference type="NCBI Taxonomy" id="1230905"/>
    <lineage>
        <taxon>Eukaryota</taxon>
        <taxon>Fungi</taxon>
        <taxon>Dikarya</taxon>
        <taxon>Ascomycota</taxon>
        <taxon>Saccharomycotina</taxon>
        <taxon>Saccharomycetes</taxon>
        <taxon>Saccharomycetales</taxon>
        <taxon>Saccharomycetaceae</taxon>
        <taxon>Lachancea</taxon>
    </lineage>
</organism>
<dbReference type="Pfam" id="PF08513">
    <property type="entry name" value="LisH"/>
    <property type="match status" value="1"/>
</dbReference>
<dbReference type="InterPro" id="IPR006594">
    <property type="entry name" value="LisH"/>
</dbReference>
<protein>
    <submittedName>
        <fullName evidence="2">LAMI_0E02432g1_1</fullName>
    </submittedName>
</protein>
<dbReference type="PROSITE" id="PS50896">
    <property type="entry name" value="LISH"/>
    <property type="match status" value="1"/>
</dbReference>
<evidence type="ECO:0000313" key="3">
    <source>
        <dbReference type="Proteomes" id="UP000191024"/>
    </source>
</evidence>
<keyword evidence="3" id="KW-1185">Reference proteome</keyword>
<feature type="compositionally biased region" description="Low complexity" evidence="1">
    <location>
        <begin position="183"/>
        <end position="215"/>
    </location>
</feature>
<dbReference type="STRING" id="1230905.A0A1G4JJ57"/>
<dbReference type="OrthoDB" id="4036671at2759"/>
<evidence type="ECO:0000313" key="2">
    <source>
        <dbReference type="EMBL" id="SCU90518.1"/>
    </source>
</evidence>
<accession>A0A1G4JJ57</accession>
<feature type="compositionally biased region" description="Low complexity" evidence="1">
    <location>
        <begin position="398"/>
        <end position="407"/>
    </location>
</feature>
<reference evidence="2 3" key="1">
    <citation type="submission" date="2016-03" db="EMBL/GenBank/DDBJ databases">
        <authorList>
            <person name="Devillers H."/>
        </authorList>
    </citation>
    <scope>NUCLEOTIDE SEQUENCE [LARGE SCALE GENOMIC DNA]</scope>
    <source>
        <strain evidence="2">CBS 11717</strain>
    </source>
</reference>
<feature type="compositionally biased region" description="Low complexity" evidence="1">
    <location>
        <begin position="457"/>
        <end position="469"/>
    </location>
</feature>
<sequence>MGPVNPNENDGIPLRAGENGGLGPESSNLRGNVTGGEDAINTIRVSYEKSGKPVFNRDVLISDAMAKNSRQLLYAHIYNYLLHHKYYEAARRLLDEADVPLSKTVPQAVYGQDELLYAKMLMNSPSTFLFEWWESLWTLHEFIEAQPIEQVSGPRALNELITPIFPQRPAGAANAASMPQRPPQQQQPQQPQQHPQQQQQHQHQAQQPPQQPMMQSGASRPMDMMGSTAAPTSMGPPRGNPEARVLRGNVIGSSPVTRQGTYAPTAQVPPGAAQSPFDMMNSADSSATLTSTLYTSASPASVPQATPTTNPATAKQSILKDAHQVPSATHSVANSSMMPENMSMYYKQQRQRDLMGRVPPTDPARGQAPANNWNMAQQQQVYEQYQKSMYTMQHRQHQQQQHQQQRQQQHHHLLQQQQQPKRRSVPRHSQTASKSQQASQRNQYLEQGSRLEPQVPPQQKQHVQAQQVPSSQGMSTMGPRAGSGYQQQTPHFAQPLGEMASDLDFGGIAPATAFSDQTLQQQYMNMMMMQGGQNQSGLPLANDGRTVNGGEKLADGLGNEIYGFGMPTQSASSPRGG</sequence>
<feature type="region of interest" description="Disordered" evidence="1">
    <location>
        <begin position="391"/>
        <end position="489"/>
    </location>
</feature>
<dbReference type="Proteomes" id="UP000191024">
    <property type="component" value="Chromosome E"/>
</dbReference>
<dbReference type="AlphaFoldDB" id="A0A1G4JJ57"/>
<feature type="compositionally biased region" description="Low complexity" evidence="1">
    <location>
        <begin position="429"/>
        <end position="440"/>
    </location>
</feature>
<feature type="region of interest" description="Disordered" evidence="1">
    <location>
        <begin position="348"/>
        <end position="372"/>
    </location>
</feature>
<dbReference type="SMART" id="SM00667">
    <property type="entry name" value="LisH"/>
    <property type="match status" value="1"/>
</dbReference>
<feature type="region of interest" description="Disordered" evidence="1">
    <location>
        <begin position="1"/>
        <end position="35"/>
    </location>
</feature>
<dbReference type="EMBL" id="LT598465">
    <property type="protein sequence ID" value="SCU90518.1"/>
    <property type="molecule type" value="Genomic_DNA"/>
</dbReference>
<feature type="compositionally biased region" description="Polar residues" evidence="1">
    <location>
        <begin position="251"/>
        <end position="264"/>
    </location>
</feature>